<reference evidence="1 2" key="1">
    <citation type="submission" date="2014-04" db="EMBL/GenBank/DDBJ databases">
        <authorList>
            <consortium name="DOE Joint Genome Institute"/>
            <person name="Kuo A."/>
            <person name="Girlanda M."/>
            <person name="Perotto S."/>
            <person name="Kohler A."/>
            <person name="Nagy L.G."/>
            <person name="Floudas D."/>
            <person name="Copeland A."/>
            <person name="Barry K.W."/>
            <person name="Cichocki N."/>
            <person name="Veneault-Fourrey C."/>
            <person name="LaButti K."/>
            <person name="Lindquist E.A."/>
            <person name="Lipzen A."/>
            <person name="Lundell T."/>
            <person name="Morin E."/>
            <person name="Murat C."/>
            <person name="Sun H."/>
            <person name="Tunlid A."/>
            <person name="Henrissat B."/>
            <person name="Grigoriev I.V."/>
            <person name="Hibbett D.S."/>
            <person name="Martin F."/>
            <person name="Nordberg H.P."/>
            <person name="Cantor M.N."/>
            <person name="Hua S.X."/>
        </authorList>
    </citation>
    <scope>NUCLEOTIDE SEQUENCE [LARGE SCALE GENOMIC DNA]</scope>
    <source>
        <strain evidence="1 2">MUT 4182</strain>
    </source>
</reference>
<keyword evidence="2" id="KW-1185">Reference proteome</keyword>
<gene>
    <name evidence="1" type="ORF">M407DRAFT_221038</name>
</gene>
<name>A0A0C3LBI5_9AGAM</name>
<sequence length="267" mass="30424">MWYEAYKARDQQFPCNSSPRPRYDGYIMSNFRALLQAQPLLEVLELPNSSPAVAGWVEHPDLHSTPATSPLSKTPPPPKITCSDVPNLRSLVAIPCVAASFLTIAPKLESLSISPWDDQMSSLLLYAGKHGHQIRNLSFELTWREFMDWDGIENVLRCFPNVETLTVATRWEKQYKDEESGKDFLGQISHKIHLLPLLRKLEVYYERNYETEVPLGLEIPSERLVALKTSCPFLEYVIDPLGRIWAYTVMTDRECCGLQTLGRLTAP</sequence>
<protein>
    <submittedName>
        <fullName evidence="1">Uncharacterized protein</fullName>
    </submittedName>
</protein>
<dbReference type="Proteomes" id="UP000054248">
    <property type="component" value="Unassembled WGS sequence"/>
</dbReference>
<organism evidence="1 2">
    <name type="scientific">Tulasnella calospora MUT 4182</name>
    <dbReference type="NCBI Taxonomy" id="1051891"/>
    <lineage>
        <taxon>Eukaryota</taxon>
        <taxon>Fungi</taxon>
        <taxon>Dikarya</taxon>
        <taxon>Basidiomycota</taxon>
        <taxon>Agaricomycotina</taxon>
        <taxon>Agaricomycetes</taxon>
        <taxon>Cantharellales</taxon>
        <taxon>Tulasnellaceae</taxon>
        <taxon>Tulasnella</taxon>
    </lineage>
</organism>
<dbReference type="AlphaFoldDB" id="A0A0C3LBI5"/>
<dbReference type="EMBL" id="KN822965">
    <property type="protein sequence ID" value="KIO31228.1"/>
    <property type="molecule type" value="Genomic_DNA"/>
</dbReference>
<dbReference type="InterPro" id="IPR032675">
    <property type="entry name" value="LRR_dom_sf"/>
</dbReference>
<reference evidence="2" key="2">
    <citation type="submission" date="2015-01" db="EMBL/GenBank/DDBJ databases">
        <title>Evolutionary Origins and Diversification of the Mycorrhizal Mutualists.</title>
        <authorList>
            <consortium name="DOE Joint Genome Institute"/>
            <consortium name="Mycorrhizal Genomics Consortium"/>
            <person name="Kohler A."/>
            <person name="Kuo A."/>
            <person name="Nagy L.G."/>
            <person name="Floudas D."/>
            <person name="Copeland A."/>
            <person name="Barry K.W."/>
            <person name="Cichocki N."/>
            <person name="Veneault-Fourrey C."/>
            <person name="LaButti K."/>
            <person name="Lindquist E.A."/>
            <person name="Lipzen A."/>
            <person name="Lundell T."/>
            <person name="Morin E."/>
            <person name="Murat C."/>
            <person name="Riley R."/>
            <person name="Ohm R."/>
            <person name="Sun H."/>
            <person name="Tunlid A."/>
            <person name="Henrissat B."/>
            <person name="Grigoriev I.V."/>
            <person name="Hibbett D.S."/>
            <person name="Martin F."/>
        </authorList>
    </citation>
    <scope>NUCLEOTIDE SEQUENCE [LARGE SCALE GENOMIC DNA]</scope>
    <source>
        <strain evidence="2">MUT 4182</strain>
    </source>
</reference>
<proteinExistence type="predicted"/>
<evidence type="ECO:0000313" key="1">
    <source>
        <dbReference type="EMBL" id="KIO31228.1"/>
    </source>
</evidence>
<dbReference type="HOGENOM" id="CLU_1042784_0_0_1"/>
<dbReference type="Gene3D" id="3.80.10.10">
    <property type="entry name" value="Ribonuclease Inhibitor"/>
    <property type="match status" value="1"/>
</dbReference>
<evidence type="ECO:0000313" key="2">
    <source>
        <dbReference type="Proteomes" id="UP000054248"/>
    </source>
</evidence>
<accession>A0A0C3LBI5</accession>